<name>A0A8H2XVC7_9AGAM</name>
<dbReference type="InterPro" id="IPR011009">
    <property type="entry name" value="Kinase-like_dom_sf"/>
</dbReference>
<dbReference type="InterPro" id="IPR051681">
    <property type="entry name" value="Ser/Thr_Kinases-Pseudokinases"/>
</dbReference>
<dbReference type="PRINTS" id="PR00109">
    <property type="entry name" value="TYRKINASE"/>
</dbReference>
<evidence type="ECO:0000256" key="1">
    <source>
        <dbReference type="SAM" id="Phobius"/>
    </source>
</evidence>
<organism evidence="3 4">
    <name type="scientific">Rhizoctonia solani</name>
    <dbReference type="NCBI Taxonomy" id="456999"/>
    <lineage>
        <taxon>Eukaryota</taxon>
        <taxon>Fungi</taxon>
        <taxon>Dikarya</taxon>
        <taxon>Basidiomycota</taxon>
        <taxon>Agaricomycotina</taxon>
        <taxon>Agaricomycetes</taxon>
        <taxon>Cantharellales</taxon>
        <taxon>Ceratobasidiaceae</taxon>
        <taxon>Rhizoctonia</taxon>
    </lineage>
</organism>
<dbReference type="Pfam" id="PF07714">
    <property type="entry name" value="PK_Tyr_Ser-Thr"/>
    <property type="match status" value="1"/>
</dbReference>
<gene>
    <name evidence="3" type="ORF">RDB_LOCUS30295</name>
</gene>
<sequence length="283" mass="31505">MNATEIVGALSSPEVPDNTSRLTQLAQDPISFGSCGELYLASCGGGEVAVKTFRVFLARGTVSEHLLQAASDELLVWRRLRHRNILLLLGVACFLGQPALVTPLVRFGNLADFRREHSFDWLGMCTQVADAVTYLHDNGIPHGDIRAENVLVSAHGQVKLTGFTPMLWQLASHYTNGTDYATLFLRWMAPEILQGFTRKSPAGDVYALGLTILEIITGQVPFSEWSDQEILNIIIIRRATPTRPQALNSDNRFWALLIRCWDRNPSSRPLAADVYEELRAMLQ</sequence>
<dbReference type="PANTHER" id="PTHR44329">
    <property type="entry name" value="SERINE/THREONINE-PROTEIN KINASE TNNI3K-RELATED"/>
    <property type="match status" value="1"/>
</dbReference>
<dbReference type="InterPro" id="IPR000719">
    <property type="entry name" value="Prot_kinase_dom"/>
</dbReference>
<evidence type="ECO:0000313" key="4">
    <source>
        <dbReference type="Proteomes" id="UP000663853"/>
    </source>
</evidence>
<dbReference type="SUPFAM" id="SSF56112">
    <property type="entry name" value="Protein kinase-like (PK-like)"/>
    <property type="match status" value="1"/>
</dbReference>
<evidence type="ECO:0000259" key="2">
    <source>
        <dbReference type="PROSITE" id="PS50011"/>
    </source>
</evidence>
<dbReference type="GO" id="GO:0005524">
    <property type="term" value="F:ATP binding"/>
    <property type="evidence" value="ECO:0007669"/>
    <property type="project" value="InterPro"/>
</dbReference>
<dbReference type="InterPro" id="IPR001245">
    <property type="entry name" value="Ser-Thr/Tyr_kinase_cat_dom"/>
</dbReference>
<accession>A0A8H2XVC7</accession>
<comment type="caution">
    <text evidence="3">The sequence shown here is derived from an EMBL/GenBank/DDBJ whole genome shotgun (WGS) entry which is preliminary data.</text>
</comment>
<dbReference type="EMBL" id="CAJMXA010000573">
    <property type="protein sequence ID" value="CAE6436137.1"/>
    <property type="molecule type" value="Genomic_DNA"/>
</dbReference>
<dbReference type="Proteomes" id="UP000663853">
    <property type="component" value="Unassembled WGS sequence"/>
</dbReference>
<dbReference type="PROSITE" id="PS00109">
    <property type="entry name" value="PROTEIN_KINASE_TYR"/>
    <property type="match status" value="1"/>
</dbReference>
<protein>
    <recommendedName>
        <fullName evidence="2">Protein kinase domain-containing protein</fullName>
    </recommendedName>
</protein>
<feature type="transmembrane region" description="Helical" evidence="1">
    <location>
        <begin position="85"/>
        <end position="105"/>
    </location>
</feature>
<dbReference type="PIRSF" id="PIRSF000654">
    <property type="entry name" value="Integrin-linked_kinase"/>
    <property type="match status" value="1"/>
</dbReference>
<dbReference type="AlphaFoldDB" id="A0A8H2XVC7"/>
<dbReference type="Gene3D" id="1.10.510.10">
    <property type="entry name" value="Transferase(Phosphotransferase) domain 1"/>
    <property type="match status" value="1"/>
</dbReference>
<keyword evidence="1" id="KW-0812">Transmembrane</keyword>
<proteinExistence type="predicted"/>
<dbReference type="GO" id="GO:0004674">
    <property type="term" value="F:protein serine/threonine kinase activity"/>
    <property type="evidence" value="ECO:0007669"/>
    <property type="project" value="TreeGrafter"/>
</dbReference>
<feature type="domain" description="Protein kinase" evidence="2">
    <location>
        <begin position="24"/>
        <end position="282"/>
    </location>
</feature>
<dbReference type="PROSITE" id="PS50011">
    <property type="entry name" value="PROTEIN_KINASE_DOM"/>
    <property type="match status" value="1"/>
</dbReference>
<keyword evidence="1" id="KW-0472">Membrane</keyword>
<reference evidence="3" key="1">
    <citation type="submission" date="2021-01" db="EMBL/GenBank/DDBJ databases">
        <authorList>
            <person name="Kaushik A."/>
        </authorList>
    </citation>
    <scope>NUCLEOTIDE SEQUENCE</scope>
    <source>
        <strain evidence="3">AG6-10EEA</strain>
    </source>
</reference>
<keyword evidence="1" id="KW-1133">Transmembrane helix</keyword>
<evidence type="ECO:0000313" key="3">
    <source>
        <dbReference type="EMBL" id="CAE6436137.1"/>
    </source>
</evidence>
<dbReference type="InterPro" id="IPR008266">
    <property type="entry name" value="Tyr_kinase_AS"/>
</dbReference>